<organism evidence="2 3">
    <name type="scientific">Phaeoacremonium minimum (strain UCR-PA7)</name>
    <name type="common">Esca disease fungus</name>
    <name type="synonym">Togninia minima</name>
    <dbReference type="NCBI Taxonomy" id="1286976"/>
    <lineage>
        <taxon>Eukaryota</taxon>
        <taxon>Fungi</taxon>
        <taxon>Dikarya</taxon>
        <taxon>Ascomycota</taxon>
        <taxon>Pezizomycotina</taxon>
        <taxon>Sordariomycetes</taxon>
        <taxon>Sordariomycetidae</taxon>
        <taxon>Togniniales</taxon>
        <taxon>Togniniaceae</taxon>
        <taxon>Phaeoacremonium</taxon>
    </lineage>
</organism>
<accession>R8BR67</accession>
<dbReference type="HOGENOM" id="CLU_659199_0_0_1"/>
<protein>
    <submittedName>
        <fullName evidence="2">Uncharacterized protein</fullName>
    </submittedName>
</protein>
<sequence>MASQRKTLNDITNSYSLPSESRQQKQKQQQKQQTTTTKGGNVASSTQKSATAVSKSRAPAAAAPDCPLNTAEKPVGVIINHLKNDDSIIKNVDKGQEESDGQNEKVPSVPCTSSSSNGTEHISPTHPIRKLEVDGIPESDPTEISQLWASVSHFVRNQRRNTMVVRSSYASTTEDERPRLVINPHSRAPVPTTITIHTSLDATAGATPPPFQHHHIHDRDVVGFATAASRAHLPGLATLPELTDSAQYHLFRNAPEPADQKPDAEGGLLAAQRILHAKPNDQDEVDSLWHRAPAYFLCHNDGSKTLTDTTAEAAAAHISFWLLVANSSLSASAEFDIVNRTGTYYQRSVAPYLSVQYCDRARCFHRDPKRCNALHALSDIANTSLYNRYLLREEAAYRDAAFRIETGDIAHYAAVMN</sequence>
<dbReference type="Proteomes" id="UP000014074">
    <property type="component" value="Unassembled WGS sequence"/>
</dbReference>
<evidence type="ECO:0000313" key="2">
    <source>
        <dbReference type="EMBL" id="EOO01858.1"/>
    </source>
</evidence>
<evidence type="ECO:0000313" key="3">
    <source>
        <dbReference type="Proteomes" id="UP000014074"/>
    </source>
</evidence>
<keyword evidence="3" id="KW-1185">Reference proteome</keyword>
<dbReference type="KEGG" id="tmn:UCRPA7_2675"/>
<dbReference type="RefSeq" id="XP_007913429.1">
    <property type="nucleotide sequence ID" value="XM_007915238.1"/>
</dbReference>
<feature type="compositionally biased region" description="Polar residues" evidence="1">
    <location>
        <begin position="110"/>
        <end position="122"/>
    </location>
</feature>
<reference evidence="3" key="1">
    <citation type="journal article" date="2013" name="Genome Announc.">
        <title>Draft genome sequence of the ascomycete Phaeoacremonium aleophilum strain UCR-PA7, a causal agent of the esca disease complex in grapevines.</title>
        <authorList>
            <person name="Blanco-Ulate B."/>
            <person name="Rolshausen P."/>
            <person name="Cantu D."/>
        </authorList>
    </citation>
    <scope>NUCLEOTIDE SEQUENCE [LARGE SCALE GENOMIC DNA]</scope>
    <source>
        <strain evidence="3">UCR-PA7</strain>
    </source>
</reference>
<name>R8BR67_PHAM7</name>
<dbReference type="GeneID" id="19322947"/>
<feature type="compositionally biased region" description="Polar residues" evidence="1">
    <location>
        <begin position="42"/>
        <end position="54"/>
    </location>
</feature>
<dbReference type="OrthoDB" id="10641377at2759"/>
<feature type="region of interest" description="Disordered" evidence="1">
    <location>
        <begin position="93"/>
        <end position="127"/>
    </location>
</feature>
<dbReference type="EMBL" id="KB932956">
    <property type="protein sequence ID" value="EOO01858.1"/>
    <property type="molecule type" value="Genomic_DNA"/>
</dbReference>
<dbReference type="AlphaFoldDB" id="R8BR67"/>
<proteinExistence type="predicted"/>
<evidence type="ECO:0000256" key="1">
    <source>
        <dbReference type="SAM" id="MobiDB-lite"/>
    </source>
</evidence>
<feature type="region of interest" description="Disordered" evidence="1">
    <location>
        <begin position="1"/>
        <end position="70"/>
    </location>
</feature>
<gene>
    <name evidence="2" type="ORF">UCRPA7_2675</name>
</gene>
<feature type="compositionally biased region" description="Low complexity" evidence="1">
    <location>
        <begin position="26"/>
        <end position="38"/>
    </location>
</feature>
<feature type="compositionally biased region" description="Polar residues" evidence="1">
    <location>
        <begin position="1"/>
        <end position="21"/>
    </location>
</feature>